<reference evidence="2" key="1">
    <citation type="submission" date="2016-11" db="UniProtKB">
        <authorList>
            <consortium name="WormBaseParasite"/>
        </authorList>
    </citation>
    <scope>IDENTIFICATION</scope>
    <source>
        <strain evidence="2">KR3021</strain>
    </source>
</reference>
<evidence type="ECO:0000313" key="2">
    <source>
        <dbReference type="WBParaSite" id="RSKR_0000078400.1"/>
    </source>
</evidence>
<dbReference type="Proteomes" id="UP000095286">
    <property type="component" value="Unplaced"/>
</dbReference>
<protein>
    <submittedName>
        <fullName evidence="2">BHLH domain-containing protein</fullName>
    </submittedName>
</protein>
<evidence type="ECO:0000313" key="1">
    <source>
        <dbReference type="Proteomes" id="UP000095286"/>
    </source>
</evidence>
<proteinExistence type="predicted"/>
<dbReference type="WBParaSite" id="RSKR_0000078400.1">
    <property type="protein sequence ID" value="RSKR_0000078400.1"/>
    <property type="gene ID" value="RSKR_0000078400"/>
</dbReference>
<name>A0AC35TI75_9BILA</name>
<accession>A0AC35TI75</accession>
<sequence length="79" mass="9478">MDDQGNKIYQRNERERLRVRWINDGFQSVRNVLPSYLVKTRMSKLETLYLAIAHITHLEKVLEDENHVYSCTCYDNAFK</sequence>
<organism evidence="1 2">
    <name type="scientific">Rhabditophanes sp. KR3021</name>
    <dbReference type="NCBI Taxonomy" id="114890"/>
    <lineage>
        <taxon>Eukaryota</taxon>
        <taxon>Metazoa</taxon>
        <taxon>Ecdysozoa</taxon>
        <taxon>Nematoda</taxon>
        <taxon>Chromadorea</taxon>
        <taxon>Rhabditida</taxon>
        <taxon>Tylenchina</taxon>
        <taxon>Panagrolaimomorpha</taxon>
        <taxon>Strongyloidoidea</taxon>
        <taxon>Alloionematidae</taxon>
        <taxon>Rhabditophanes</taxon>
    </lineage>
</organism>